<feature type="region of interest" description="Disordered" evidence="1">
    <location>
        <begin position="236"/>
        <end position="284"/>
    </location>
</feature>
<dbReference type="GeneID" id="106060225"/>
<dbReference type="RefSeq" id="XP_055871641.1">
    <property type="nucleotide sequence ID" value="XM_056015666.1"/>
</dbReference>
<dbReference type="OrthoDB" id="6152386at2759"/>
<dbReference type="Proteomes" id="UP001165740">
    <property type="component" value="Chromosome 17"/>
</dbReference>
<evidence type="ECO:0000313" key="3">
    <source>
        <dbReference type="RefSeq" id="XP_055871641.1"/>
    </source>
</evidence>
<name>A0A9W2Z9N7_BIOGL</name>
<protein>
    <submittedName>
        <fullName evidence="3 4">Uncharacterized protein LOC106060225</fullName>
    </submittedName>
</protein>
<dbReference type="RefSeq" id="XP_055871644.1">
    <property type="nucleotide sequence ID" value="XM_056015669.1"/>
</dbReference>
<reference evidence="3 4" key="1">
    <citation type="submission" date="2025-04" db="UniProtKB">
        <authorList>
            <consortium name="RefSeq"/>
        </authorList>
    </citation>
    <scope>IDENTIFICATION</scope>
</reference>
<accession>A0A9W2Z9N7</accession>
<evidence type="ECO:0000313" key="4">
    <source>
        <dbReference type="RefSeq" id="XP_055871642.1"/>
    </source>
</evidence>
<feature type="compositionally biased region" description="Polar residues" evidence="1">
    <location>
        <begin position="272"/>
        <end position="284"/>
    </location>
</feature>
<evidence type="ECO:0000256" key="1">
    <source>
        <dbReference type="SAM" id="MobiDB-lite"/>
    </source>
</evidence>
<sequence>MSKSKNVYQGLNVQRIHRSELDDAKLRDLAREDARLNENLKTVERARHVMLKSMDADKQLFIKSGTQANNKSNKSSNHGFHQKSQSKLANDQKLRRPSSAEERDPSTNELIQNHVAERQRPRVPDVTSYYDAGSVYDHLDHLFEANAALESGKRASKGSLQLHSGEGQLVSHNGLDIAFVEESVSVLPTAESVARSSVTVNEKVGENEFIPYREEETRKSNVWDVLSTPKHISITKAKRAQVEREFTRPAKSSPTGASSKGKVDLPKRQVTAKKTSGQPLTRRS</sequence>
<gene>
    <name evidence="3 4 5 6 7" type="primary">LOC106060225</name>
</gene>
<dbReference type="RefSeq" id="XP_055871642.1">
    <property type="nucleotide sequence ID" value="XM_056015667.1"/>
</dbReference>
<dbReference type="RefSeq" id="XP_055871645.1">
    <property type="nucleotide sequence ID" value="XM_056015670.1"/>
</dbReference>
<evidence type="ECO:0000313" key="7">
    <source>
        <dbReference type="RefSeq" id="XP_055871646.1"/>
    </source>
</evidence>
<evidence type="ECO:0000313" key="6">
    <source>
        <dbReference type="RefSeq" id="XP_055871645.1"/>
    </source>
</evidence>
<feature type="region of interest" description="Disordered" evidence="1">
    <location>
        <begin position="67"/>
        <end position="122"/>
    </location>
</feature>
<dbReference type="RefSeq" id="XP_055871646.1">
    <property type="nucleotide sequence ID" value="XM_056015671.1"/>
</dbReference>
<evidence type="ECO:0000313" key="2">
    <source>
        <dbReference type="Proteomes" id="UP001165740"/>
    </source>
</evidence>
<evidence type="ECO:0000313" key="5">
    <source>
        <dbReference type="RefSeq" id="XP_055871644.1"/>
    </source>
</evidence>
<proteinExistence type="predicted"/>
<feature type="compositionally biased region" description="Basic and acidic residues" evidence="1">
    <location>
        <begin position="90"/>
        <end position="106"/>
    </location>
</feature>
<organism evidence="2 5">
    <name type="scientific">Biomphalaria glabrata</name>
    <name type="common">Bloodfluke planorb</name>
    <name type="synonym">Freshwater snail</name>
    <dbReference type="NCBI Taxonomy" id="6526"/>
    <lineage>
        <taxon>Eukaryota</taxon>
        <taxon>Metazoa</taxon>
        <taxon>Spiralia</taxon>
        <taxon>Lophotrochozoa</taxon>
        <taxon>Mollusca</taxon>
        <taxon>Gastropoda</taxon>
        <taxon>Heterobranchia</taxon>
        <taxon>Euthyneura</taxon>
        <taxon>Panpulmonata</taxon>
        <taxon>Hygrophila</taxon>
        <taxon>Lymnaeoidea</taxon>
        <taxon>Planorbidae</taxon>
        <taxon>Biomphalaria</taxon>
    </lineage>
</organism>
<keyword evidence="2" id="KW-1185">Reference proteome</keyword>
<feature type="compositionally biased region" description="Polar residues" evidence="1">
    <location>
        <begin position="67"/>
        <end position="89"/>
    </location>
</feature>
<dbReference type="AlphaFoldDB" id="A0A9W2Z9N7"/>